<name>B2B5E9_PODAN</name>
<dbReference type="KEGG" id="pan:PODANSg8241"/>
<sequence length="279" mass="30772">MSGTPAPGRPPAPAGLFLFSLSSIPLRFITPPTPSDLPPTRLHQVPPAATMTKSPSTLSCSRAPGPNTCHPCLESFRRGQDEARCIEDLFADAEKVCRREHPHPSGVNLFASDCVTKACLESKEGCIPIVLCPKTEPDDETVVPELEKNLVGLVAKLLAEFLVTTRLTIESEGQGGAPADEVHRRRMLAATRNPLPSEENADCEVVRAVRKRQELRLLPKDLGFSGWQIAKRAFFEGIRKFLCRPELEPGFDVLVDEPIRSGEAHEEDVKAFREEYFPL</sequence>
<dbReference type="Proteomes" id="UP000001197">
    <property type="component" value="Chromosome 2"/>
</dbReference>
<evidence type="ECO:0000313" key="3">
    <source>
        <dbReference type="Proteomes" id="UP000001197"/>
    </source>
</evidence>
<evidence type="ECO:0000313" key="2">
    <source>
        <dbReference type="EMBL" id="CDP25424.1"/>
    </source>
</evidence>
<reference evidence="2" key="4">
    <citation type="submission" date="2014-09" db="EMBL/GenBank/DDBJ databases">
        <title>Maintaining two mating types: Structure of the mating type locus and its role in heterokaryosis in Podospora anserina.</title>
        <authorList>
            <person name="Grognet P."/>
            <person name="Bidard F."/>
            <person name="Kuchly C."/>
            <person name="Chan Ho Tong L."/>
            <person name="Coppin E."/>
            <person name="Ait Benkhali J."/>
            <person name="Couloux A."/>
            <person name="Wincker P."/>
            <person name="Debuchy R."/>
            <person name="Silar P."/>
        </authorList>
    </citation>
    <scope>NUCLEOTIDE SEQUENCE</scope>
</reference>
<dbReference type="RefSeq" id="XP_001911199.1">
    <property type="nucleotide sequence ID" value="XM_001911164.1"/>
</dbReference>
<dbReference type="VEuPathDB" id="FungiDB:PODANS_2_4448"/>
<gene>
    <name evidence="1" type="ORF">PODANS_2_4448</name>
</gene>
<dbReference type="OrthoDB" id="10314455at2759"/>
<dbReference type="EMBL" id="CU640366">
    <property type="protein sequence ID" value="CAP73024.1"/>
    <property type="molecule type" value="Genomic_DNA"/>
</dbReference>
<dbReference type="InParanoid" id="B2B5E9"/>
<reference evidence="3" key="3">
    <citation type="journal article" date="2014" name="Genetics">
        <title>Maintaining two mating types: Structure of the mating type locus and its role in heterokaryosis in Podospora anserina.</title>
        <authorList>
            <person name="Grognet P."/>
            <person name="Bidard F."/>
            <person name="Kuchly C."/>
            <person name="Tong L.C.H."/>
            <person name="Coppin E."/>
            <person name="Benkhali J.A."/>
            <person name="Couloux A."/>
            <person name="Wincker P."/>
            <person name="Debuchy R."/>
            <person name="Silar P."/>
        </authorList>
    </citation>
    <scope>GENOME REANNOTATION</scope>
    <source>
        <strain evidence="3">S / ATCC MYA-4624 / DSM 980 / FGSC 10383</strain>
    </source>
</reference>
<evidence type="ECO:0000313" key="1">
    <source>
        <dbReference type="EMBL" id="CAP73024.1"/>
    </source>
</evidence>
<accession>B2B5E9</accession>
<dbReference type="HOGENOM" id="CLU_997918_0_0_1"/>
<reference evidence="1" key="2">
    <citation type="submission" date="2008-07" db="EMBL/GenBank/DDBJ databases">
        <authorList>
            <person name="Genoscope - CEA"/>
        </authorList>
    </citation>
    <scope>NUCLEOTIDE SEQUENCE</scope>
    <source>
        <strain evidence="1">S mat+</strain>
    </source>
</reference>
<keyword evidence="3" id="KW-1185">Reference proteome</keyword>
<protein>
    <submittedName>
        <fullName evidence="1">Podospora anserina S mat+ genomic DNA chromosome 2, supercontig 2</fullName>
    </submittedName>
</protein>
<organism evidence="1">
    <name type="scientific">Podospora anserina (strain S / ATCC MYA-4624 / DSM 980 / FGSC 10383)</name>
    <name type="common">Pleurage anserina</name>
    <dbReference type="NCBI Taxonomy" id="515849"/>
    <lineage>
        <taxon>Eukaryota</taxon>
        <taxon>Fungi</taxon>
        <taxon>Dikarya</taxon>
        <taxon>Ascomycota</taxon>
        <taxon>Pezizomycotina</taxon>
        <taxon>Sordariomycetes</taxon>
        <taxon>Sordariomycetidae</taxon>
        <taxon>Sordariales</taxon>
        <taxon>Podosporaceae</taxon>
        <taxon>Podospora</taxon>
        <taxon>Podospora anserina</taxon>
    </lineage>
</organism>
<dbReference type="GeneID" id="6196618"/>
<dbReference type="EMBL" id="FO904937">
    <property type="protein sequence ID" value="CDP25424.1"/>
    <property type="molecule type" value="Genomic_DNA"/>
</dbReference>
<proteinExistence type="predicted"/>
<dbReference type="AlphaFoldDB" id="B2B5E9"/>
<reference evidence="1 3" key="1">
    <citation type="journal article" date="2008" name="Genome Biol.">
        <title>The genome sequence of the model ascomycete fungus Podospora anserina.</title>
        <authorList>
            <person name="Espagne E."/>
            <person name="Lespinet O."/>
            <person name="Malagnac F."/>
            <person name="Da Silva C."/>
            <person name="Jaillon O."/>
            <person name="Porcel B.M."/>
            <person name="Couloux A."/>
            <person name="Aury J.-M."/>
            <person name="Segurens B."/>
            <person name="Poulain J."/>
            <person name="Anthouard V."/>
            <person name="Grossetete S."/>
            <person name="Khalili H."/>
            <person name="Coppin E."/>
            <person name="Dequard-Chablat M."/>
            <person name="Picard M."/>
            <person name="Contamine V."/>
            <person name="Arnaise S."/>
            <person name="Bourdais A."/>
            <person name="Berteaux-Lecellier V."/>
            <person name="Gautheret D."/>
            <person name="de Vries R.P."/>
            <person name="Battaglia E."/>
            <person name="Coutinho P.M."/>
            <person name="Danchin E.G.J."/>
            <person name="Henrissat B."/>
            <person name="El Khoury R."/>
            <person name="Sainsard-Chanet A."/>
            <person name="Boivin A."/>
            <person name="Pinan-Lucarre B."/>
            <person name="Sellem C.H."/>
            <person name="Debuchy R."/>
            <person name="Wincker P."/>
            <person name="Weissenbach J."/>
            <person name="Silar P."/>
        </authorList>
    </citation>
    <scope>NUCLEOTIDE SEQUENCE [LARGE SCALE GENOMIC DNA]</scope>
    <source>
        <strain evidence="3">S / ATCC MYA-4624 / DSM 980 / FGSC 10383</strain>
        <strain evidence="1">S mat+</strain>
    </source>
</reference>